<evidence type="ECO:0000313" key="3">
    <source>
        <dbReference type="Proteomes" id="UP000221249"/>
    </source>
</evidence>
<dbReference type="EMBL" id="KY417925">
    <property type="protein sequence ID" value="APU92932.1"/>
    <property type="molecule type" value="Genomic_DNA"/>
</dbReference>
<dbReference type="Proteomes" id="UP000221249">
    <property type="component" value="Segment"/>
</dbReference>
<dbReference type="InterPro" id="IPR032427">
    <property type="entry name" value="P22_portal"/>
</dbReference>
<reference evidence="2 3" key="1">
    <citation type="journal article" date="2017" name="Front. Microbiol.">
        <title>Prevalence, Host Range, and Comparative Genomic Analysis of Temperate Ochrobactrum Phages.</title>
        <authorList>
            <person name="Jackel C."/>
            <person name="Hertwig S."/>
            <person name="Scholz H.C."/>
            <person name="Nockler K."/>
            <person name="Reetz J."/>
            <person name="Hammerl J.A."/>
        </authorList>
    </citation>
    <scope>NUCLEOTIDE SEQUENCE [LARGE SCALE GENOMIC DNA]</scope>
</reference>
<gene>
    <name evidence="2" type="ORF">POI1126_04</name>
</gene>
<evidence type="ECO:0000256" key="1">
    <source>
        <dbReference type="SAM" id="MobiDB-lite"/>
    </source>
</evidence>
<feature type="compositionally biased region" description="Low complexity" evidence="1">
    <location>
        <begin position="717"/>
        <end position="739"/>
    </location>
</feature>
<name>A0A240F4Q9_9CAUD</name>
<organism evidence="2 3">
    <name type="scientific">Ochrobactrum phage POI1126</name>
    <dbReference type="NCBI Taxonomy" id="1932118"/>
    <lineage>
        <taxon>Viruses</taxon>
        <taxon>Duplodnaviria</taxon>
        <taxon>Heunggongvirae</taxon>
        <taxon>Uroviricota</taxon>
        <taxon>Caudoviricetes</taxon>
        <taxon>Namazuvirus</taxon>
        <taxon>Namazuvirus POI1126</taxon>
    </lineage>
</organism>
<sequence length="772" mass="86870">MFDLNAQDGSVRTTKYESPIPKSKPVDKPIRAHKLDDGLMVKKHRELMSLFVTEQDRQSENRREMAIEEDFYDNIQWSAEDAQTLEDRGQVPLVYNVISASVDWITGSEKRTRTDAKVLPRRKEDSKPAQRKTELMKYLSDVNRTPFSRSRAFEDAVRVGVGWMEDGFDADSDGEPLYSRYENWRNILHDSAATEPDLSDARYIFRMKWFDFDIISAIFPERIGVLQNAAQLSPGVNGLDELSDEITDQHEIELEHSKSASVASSNLGTYERQRVRVIEAWVRIPSTTEKLRGGVFSGEIYDPFSPAHKEAVESGESEIVARPTMRMHVAIFTTAGMLYFGPSPYRHNQFPLTPIWGYRRGRNNLPYGIIRRLKDIQVDVNKRASKALYILSSNKIIMEEGATDDLDAFTEEASRPDAVLVVKTGKKVELNAERELAQGHLELMSRSIGMIQQASGVTDEVLGRTTNAVSGIAIQRRQEQGSLATAKFFDNLMFAEQVRGEKVLANIEQFMSEKKSFRITNTRGTPQYVDINDGLPENDIIRTKADYVISDQTWNATLRQANFQSLMELAQKLPPNVTIALLDLIVETSDMPNVEELVRRIRQINNQRDPDADPNEVTEEEIAAQKAAEEAAAIQKEDAMADIRKKHADAGFKEAQTKAIADKSVNDKVDAQQKALVAARDAVAAPQTLQIADHILHESGFVSRTDMEEAAEDEMRASQVQAAQAEQEQRAQQEIMQPQDPQMPPEAGGATPEQLNQPLSPTPQQPMEPPLQ</sequence>
<feature type="region of interest" description="Disordered" evidence="1">
    <location>
        <begin position="706"/>
        <end position="772"/>
    </location>
</feature>
<keyword evidence="3" id="KW-1185">Reference proteome</keyword>
<dbReference type="Pfam" id="PF16510">
    <property type="entry name" value="P22_portal"/>
    <property type="match status" value="1"/>
</dbReference>
<feature type="compositionally biased region" description="Pro residues" evidence="1">
    <location>
        <begin position="760"/>
        <end position="772"/>
    </location>
</feature>
<feature type="region of interest" description="Disordered" evidence="1">
    <location>
        <begin position="1"/>
        <end position="28"/>
    </location>
</feature>
<evidence type="ECO:0000313" key="2">
    <source>
        <dbReference type="EMBL" id="APU92932.1"/>
    </source>
</evidence>
<proteinExistence type="predicted"/>
<protein>
    <submittedName>
        <fullName evidence="2">Portal protein</fullName>
    </submittedName>
</protein>
<accession>A0A240F4Q9</accession>